<evidence type="ECO:0000256" key="2">
    <source>
        <dbReference type="ARBA" id="ARBA00004651"/>
    </source>
</evidence>
<proteinExistence type="predicted"/>
<dbReference type="PROSITE" id="PS50113">
    <property type="entry name" value="PAC"/>
    <property type="match status" value="2"/>
</dbReference>
<dbReference type="Pfam" id="PF08448">
    <property type="entry name" value="PAS_4"/>
    <property type="match status" value="1"/>
</dbReference>
<dbReference type="CDD" id="cd16922">
    <property type="entry name" value="HATPase_EvgS-ArcB-TorS-like"/>
    <property type="match status" value="1"/>
</dbReference>
<evidence type="ECO:0000256" key="12">
    <source>
        <dbReference type="ARBA" id="ARBA00023012"/>
    </source>
</evidence>
<dbReference type="Gene3D" id="3.30.450.20">
    <property type="entry name" value="PAS domain"/>
    <property type="match status" value="2"/>
</dbReference>
<keyword evidence="25" id="KW-1185">Reference proteome</keyword>
<evidence type="ECO:0000259" key="20">
    <source>
        <dbReference type="PROSITE" id="PS50112"/>
    </source>
</evidence>
<dbReference type="RefSeq" id="WP_354600676.1">
    <property type="nucleotide sequence ID" value="NZ_JBEWZI010000007.1"/>
</dbReference>
<dbReference type="Proteomes" id="UP001549691">
    <property type="component" value="Unassembled WGS sequence"/>
</dbReference>
<accession>A0ABV2TJV5</accession>
<evidence type="ECO:0000256" key="8">
    <source>
        <dbReference type="ARBA" id="ARBA00022741"/>
    </source>
</evidence>
<dbReference type="InterPro" id="IPR003660">
    <property type="entry name" value="HAMP_dom"/>
</dbReference>
<dbReference type="PRINTS" id="PR00344">
    <property type="entry name" value="BCTRLSENSOR"/>
</dbReference>
<keyword evidence="5 15" id="KW-0597">Phosphoprotein</keyword>
<dbReference type="CDD" id="cd00130">
    <property type="entry name" value="PAS"/>
    <property type="match status" value="2"/>
</dbReference>
<keyword evidence="7 17" id="KW-0812">Transmembrane</keyword>
<evidence type="ECO:0000313" key="24">
    <source>
        <dbReference type="EMBL" id="MET7014216.1"/>
    </source>
</evidence>
<keyword evidence="11 17" id="KW-1133">Transmembrane helix</keyword>
<keyword evidence="9" id="KW-0418">Kinase</keyword>
<feature type="coiled-coil region" evidence="16">
    <location>
        <begin position="477"/>
        <end position="515"/>
    </location>
</feature>
<dbReference type="SUPFAM" id="SSF52172">
    <property type="entry name" value="CheY-like"/>
    <property type="match status" value="1"/>
</dbReference>
<feature type="modified residue" description="Phosphohistidine" evidence="14">
    <location>
        <position position="951"/>
    </location>
</feature>
<dbReference type="Gene3D" id="1.10.287.130">
    <property type="match status" value="1"/>
</dbReference>
<keyword evidence="4" id="KW-1003">Cell membrane</keyword>
<dbReference type="Pfam" id="PF13426">
    <property type="entry name" value="PAS_9"/>
    <property type="match status" value="1"/>
</dbReference>
<dbReference type="InterPro" id="IPR036097">
    <property type="entry name" value="HisK_dim/P_sf"/>
</dbReference>
<dbReference type="EC" id="2.7.13.3" evidence="3"/>
<dbReference type="PANTHER" id="PTHR45339:SF1">
    <property type="entry name" value="HYBRID SIGNAL TRANSDUCTION HISTIDINE KINASE J"/>
    <property type="match status" value="1"/>
</dbReference>
<dbReference type="InterPro" id="IPR008207">
    <property type="entry name" value="Sig_transdc_His_kin_Hpt_dom"/>
</dbReference>
<evidence type="ECO:0000259" key="19">
    <source>
        <dbReference type="PROSITE" id="PS50110"/>
    </source>
</evidence>
<evidence type="ECO:0000259" key="18">
    <source>
        <dbReference type="PROSITE" id="PS50109"/>
    </source>
</evidence>
<feature type="domain" description="PAS" evidence="20">
    <location>
        <begin position="236"/>
        <end position="284"/>
    </location>
</feature>
<evidence type="ECO:0000259" key="21">
    <source>
        <dbReference type="PROSITE" id="PS50113"/>
    </source>
</evidence>
<gene>
    <name evidence="24" type="ORF">ABXR19_08430</name>
</gene>
<dbReference type="CDD" id="cd00082">
    <property type="entry name" value="HisKA"/>
    <property type="match status" value="1"/>
</dbReference>
<dbReference type="PROSITE" id="PS50894">
    <property type="entry name" value="HPT"/>
    <property type="match status" value="1"/>
</dbReference>
<evidence type="ECO:0000313" key="25">
    <source>
        <dbReference type="Proteomes" id="UP001549691"/>
    </source>
</evidence>
<evidence type="ECO:0000256" key="17">
    <source>
        <dbReference type="SAM" id="Phobius"/>
    </source>
</evidence>
<dbReference type="SUPFAM" id="SSF47226">
    <property type="entry name" value="Histidine-containing phosphotransfer domain, HPT domain"/>
    <property type="match status" value="1"/>
</dbReference>
<keyword evidence="8" id="KW-0547">Nucleotide-binding</keyword>
<feature type="domain" description="PAC" evidence="21">
    <location>
        <begin position="432"/>
        <end position="486"/>
    </location>
</feature>
<keyword evidence="16" id="KW-0175">Coiled coil</keyword>
<dbReference type="SMART" id="SM00086">
    <property type="entry name" value="PAC"/>
    <property type="match status" value="2"/>
</dbReference>
<dbReference type="InterPro" id="IPR001610">
    <property type="entry name" value="PAC"/>
</dbReference>
<protein>
    <recommendedName>
        <fullName evidence="3">histidine kinase</fullName>
        <ecNumber evidence="3">2.7.13.3</ecNumber>
    </recommendedName>
</protein>
<evidence type="ECO:0000259" key="22">
    <source>
        <dbReference type="PROSITE" id="PS50885"/>
    </source>
</evidence>
<keyword evidence="12" id="KW-0902">Two-component regulatory system</keyword>
<dbReference type="SMART" id="SM00091">
    <property type="entry name" value="PAS"/>
    <property type="match status" value="2"/>
</dbReference>
<evidence type="ECO:0000256" key="16">
    <source>
        <dbReference type="SAM" id="Coils"/>
    </source>
</evidence>
<dbReference type="InterPro" id="IPR011006">
    <property type="entry name" value="CheY-like_superfamily"/>
</dbReference>
<evidence type="ECO:0000259" key="23">
    <source>
        <dbReference type="PROSITE" id="PS50894"/>
    </source>
</evidence>
<organism evidence="24 25">
    <name type="scientific">Uliginosibacterium flavum</name>
    <dbReference type="NCBI Taxonomy" id="1396831"/>
    <lineage>
        <taxon>Bacteria</taxon>
        <taxon>Pseudomonadati</taxon>
        <taxon>Pseudomonadota</taxon>
        <taxon>Betaproteobacteria</taxon>
        <taxon>Rhodocyclales</taxon>
        <taxon>Zoogloeaceae</taxon>
        <taxon>Uliginosibacterium</taxon>
    </lineage>
</organism>
<feature type="domain" description="HAMP" evidence="22">
    <location>
        <begin position="175"/>
        <end position="228"/>
    </location>
</feature>
<dbReference type="SUPFAM" id="SSF158472">
    <property type="entry name" value="HAMP domain-like"/>
    <property type="match status" value="1"/>
</dbReference>
<feature type="domain" description="Response regulatory" evidence="19">
    <location>
        <begin position="759"/>
        <end position="876"/>
    </location>
</feature>
<reference evidence="24 25" key="1">
    <citation type="submission" date="2024-07" db="EMBL/GenBank/DDBJ databases">
        <title>Uliginosibacterium flavum JJ3220;KACC:17644.</title>
        <authorList>
            <person name="Kim M.K."/>
        </authorList>
    </citation>
    <scope>NUCLEOTIDE SEQUENCE [LARGE SCALE GENOMIC DNA]</scope>
    <source>
        <strain evidence="24 25">KACC:17644</strain>
    </source>
</reference>
<dbReference type="InterPro" id="IPR036641">
    <property type="entry name" value="HPT_dom_sf"/>
</dbReference>
<evidence type="ECO:0000256" key="11">
    <source>
        <dbReference type="ARBA" id="ARBA00022989"/>
    </source>
</evidence>
<dbReference type="SMART" id="SM00387">
    <property type="entry name" value="HATPase_c"/>
    <property type="match status" value="1"/>
</dbReference>
<feature type="domain" description="PAS" evidence="20">
    <location>
        <begin position="361"/>
        <end position="407"/>
    </location>
</feature>
<comment type="catalytic activity">
    <reaction evidence="1">
        <text>ATP + protein L-histidine = ADP + protein N-phospho-L-histidine.</text>
        <dbReference type="EC" id="2.7.13.3"/>
    </reaction>
</comment>
<dbReference type="SMART" id="SM00304">
    <property type="entry name" value="HAMP"/>
    <property type="match status" value="1"/>
</dbReference>
<dbReference type="PROSITE" id="PS50110">
    <property type="entry name" value="RESPONSE_REGULATORY"/>
    <property type="match status" value="1"/>
</dbReference>
<dbReference type="Pfam" id="PF00512">
    <property type="entry name" value="HisKA"/>
    <property type="match status" value="1"/>
</dbReference>
<dbReference type="Gene3D" id="3.30.565.10">
    <property type="entry name" value="Histidine kinase-like ATPase, C-terminal domain"/>
    <property type="match status" value="1"/>
</dbReference>
<dbReference type="InterPro" id="IPR001789">
    <property type="entry name" value="Sig_transdc_resp-reg_receiver"/>
</dbReference>
<evidence type="ECO:0000256" key="1">
    <source>
        <dbReference type="ARBA" id="ARBA00000085"/>
    </source>
</evidence>
<dbReference type="InterPro" id="IPR035965">
    <property type="entry name" value="PAS-like_dom_sf"/>
</dbReference>
<evidence type="ECO:0000256" key="15">
    <source>
        <dbReference type="PROSITE-ProRule" id="PRU00169"/>
    </source>
</evidence>
<dbReference type="SMART" id="SM00388">
    <property type="entry name" value="HisKA"/>
    <property type="match status" value="1"/>
</dbReference>
<keyword evidence="6" id="KW-0808">Transferase</keyword>
<name>A0ABV2TJV5_9RHOO</name>
<feature type="domain" description="PAC" evidence="21">
    <location>
        <begin position="312"/>
        <end position="364"/>
    </location>
</feature>
<dbReference type="InterPro" id="IPR000700">
    <property type="entry name" value="PAS-assoc_C"/>
</dbReference>
<dbReference type="PANTHER" id="PTHR45339">
    <property type="entry name" value="HYBRID SIGNAL TRANSDUCTION HISTIDINE KINASE J"/>
    <property type="match status" value="1"/>
</dbReference>
<keyword evidence="13 17" id="KW-0472">Membrane</keyword>
<keyword evidence="10" id="KW-0067">ATP-binding</keyword>
<dbReference type="Gene3D" id="3.40.50.2300">
    <property type="match status" value="1"/>
</dbReference>
<evidence type="ECO:0000256" key="14">
    <source>
        <dbReference type="PROSITE-ProRule" id="PRU00110"/>
    </source>
</evidence>
<dbReference type="PROSITE" id="PS50885">
    <property type="entry name" value="HAMP"/>
    <property type="match status" value="1"/>
</dbReference>
<dbReference type="SUPFAM" id="SSF47384">
    <property type="entry name" value="Homodimeric domain of signal transducing histidine kinase"/>
    <property type="match status" value="1"/>
</dbReference>
<evidence type="ECO:0000256" key="6">
    <source>
        <dbReference type="ARBA" id="ARBA00022679"/>
    </source>
</evidence>
<feature type="domain" description="HPt" evidence="23">
    <location>
        <begin position="912"/>
        <end position="1005"/>
    </location>
</feature>
<comment type="caution">
    <text evidence="24">The sequence shown here is derived from an EMBL/GenBank/DDBJ whole genome shotgun (WGS) entry which is preliminary data.</text>
</comment>
<dbReference type="InterPro" id="IPR036890">
    <property type="entry name" value="HATPase_C_sf"/>
</dbReference>
<comment type="subcellular location">
    <subcellularLocation>
        <location evidence="2">Cell membrane</location>
        <topology evidence="2">Multi-pass membrane protein</topology>
    </subcellularLocation>
</comment>
<dbReference type="Gene3D" id="6.10.340.10">
    <property type="match status" value="1"/>
</dbReference>
<dbReference type="SUPFAM" id="SSF55874">
    <property type="entry name" value="ATPase domain of HSP90 chaperone/DNA topoisomerase II/histidine kinase"/>
    <property type="match status" value="1"/>
</dbReference>
<dbReference type="SMART" id="SM00448">
    <property type="entry name" value="REC"/>
    <property type="match status" value="1"/>
</dbReference>
<evidence type="ECO:0000256" key="4">
    <source>
        <dbReference type="ARBA" id="ARBA00022475"/>
    </source>
</evidence>
<dbReference type="InterPro" id="IPR003594">
    <property type="entry name" value="HATPase_dom"/>
</dbReference>
<dbReference type="EMBL" id="JBEWZI010000007">
    <property type="protein sequence ID" value="MET7014216.1"/>
    <property type="molecule type" value="Genomic_DNA"/>
</dbReference>
<dbReference type="Gene3D" id="1.20.120.160">
    <property type="entry name" value="HPT domain"/>
    <property type="match status" value="1"/>
</dbReference>
<dbReference type="InterPro" id="IPR004358">
    <property type="entry name" value="Sig_transdc_His_kin-like_C"/>
</dbReference>
<evidence type="ECO:0000256" key="3">
    <source>
        <dbReference type="ARBA" id="ARBA00012438"/>
    </source>
</evidence>
<feature type="domain" description="Histidine kinase" evidence="18">
    <location>
        <begin position="522"/>
        <end position="738"/>
    </location>
</feature>
<dbReference type="NCBIfam" id="TIGR00229">
    <property type="entry name" value="sensory_box"/>
    <property type="match status" value="2"/>
</dbReference>
<dbReference type="InterPro" id="IPR005467">
    <property type="entry name" value="His_kinase_dom"/>
</dbReference>
<feature type="transmembrane region" description="Helical" evidence="17">
    <location>
        <begin position="151"/>
        <end position="174"/>
    </location>
</feature>
<dbReference type="Pfam" id="PF00072">
    <property type="entry name" value="Response_reg"/>
    <property type="match status" value="1"/>
</dbReference>
<dbReference type="Pfam" id="PF01627">
    <property type="entry name" value="Hpt"/>
    <property type="match status" value="1"/>
</dbReference>
<dbReference type="CDD" id="cd17546">
    <property type="entry name" value="REC_hyHK_CKI1_RcsC-like"/>
    <property type="match status" value="1"/>
</dbReference>
<evidence type="ECO:0000256" key="13">
    <source>
        <dbReference type="ARBA" id="ARBA00023136"/>
    </source>
</evidence>
<dbReference type="SUPFAM" id="SSF55785">
    <property type="entry name" value="PYP-like sensor domain (PAS domain)"/>
    <property type="match status" value="2"/>
</dbReference>
<evidence type="ECO:0000256" key="9">
    <source>
        <dbReference type="ARBA" id="ARBA00022777"/>
    </source>
</evidence>
<evidence type="ECO:0000256" key="7">
    <source>
        <dbReference type="ARBA" id="ARBA00022692"/>
    </source>
</evidence>
<dbReference type="Pfam" id="PF02518">
    <property type="entry name" value="HATPase_c"/>
    <property type="match status" value="1"/>
</dbReference>
<sequence length="1005" mass="110716">MRLNLFDRWQASFRFRLVVATIVAITVMVGLYSTVQYVRHVHTAEAAQKARAEGLASLMAESLAQPMFDFNTVAVQLAVKALGSHTDIRWVRVTDNNGDVVVDTGNEVQASELLLTLRRPITYRDGPRLLEVGNIQMAFSRKTLDAEIFKASIEILLGGFFVAIGTVLAALWAFRSLTQPLGAVARGLDQLAAGQTNIVLPSAQRDDEFGRMHTAMARFRDALLERKRAETAIRDNEQRFRDFSQSSADWFWELDARLRFSYFSDNFALILGVDPSSLLGKTRIHLADFAVLNQPSVRAELLGRLACREAFRNVEYHARKANGELLWISVSGVPHYAPDGAFRGYRGVGQDITARRNAEEVARKLSLAVEQSPNNVIITNAAVEIEYVNEAFTRITGYTLDEVRGRNPRFLHSGQTPPETFVAMWQALSAGLPWQGELINRTKDGVAYVEQGFFAPLRQPDGTISHYLAIKEDITDKKLAELELDGYRQHLEQMVNERTTELAEAKEAAEAASRAKGSFVANMSHEIRTPLNAVLGLARIIMRENDGRKSGRTAGQILEAGEHLLCVINDILDFSRIEAGKLLIELRPFRLAVCIEEAIKLVAERARAKDLHLFTEHGTGMPEWVEGDRLRIEQILINLLSNAVKFTDSGRVVLSLSRSGEQIQFKVADSGIGMSVEQVQRLFQPFEQADASTTRKYGGSGLGLIISRNLARQMGGDITVDSGVGRGSVFTLSLPLREAVAEGSAAVAQSGTQRLAGLRILAVEDMELNRIVLDDMLENEGATVLFTQHGQQALSLLEKQGADAFDIVLTDIQMPVMDGYELAQRIRVLQPALPVIGLTAHAMPEERQRCLSSGMVAHVSKPIDCSALVASILEHVARAPALPASMLLSDPVLPSRSGLIDWTALSDRYRGRGEFAEKLLAILVRTHAETPLKLRNAARAYDIETIKSLAHTLQGIAGNVEAVALHALAIQAEQSIREGRDDSLALAEQLAASMDELLDMLKSRS</sequence>
<evidence type="ECO:0000256" key="5">
    <source>
        <dbReference type="ARBA" id="ARBA00022553"/>
    </source>
</evidence>
<evidence type="ECO:0000256" key="10">
    <source>
        <dbReference type="ARBA" id="ARBA00022840"/>
    </source>
</evidence>
<feature type="modified residue" description="4-aspartylphosphate" evidence="15">
    <location>
        <position position="811"/>
    </location>
</feature>
<dbReference type="InterPro" id="IPR000014">
    <property type="entry name" value="PAS"/>
</dbReference>
<dbReference type="InterPro" id="IPR013656">
    <property type="entry name" value="PAS_4"/>
</dbReference>
<dbReference type="PROSITE" id="PS50112">
    <property type="entry name" value="PAS"/>
    <property type="match status" value="2"/>
</dbReference>
<dbReference type="InterPro" id="IPR003661">
    <property type="entry name" value="HisK_dim/P_dom"/>
</dbReference>
<feature type="transmembrane region" description="Helical" evidence="17">
    <location>
        <begin position="13"/>
        <end position="32"/>
    </location>
</feature>
<dbReference type="PROSITE" id="PS50109">
    <property type="entry name" value="HIS_KIN"/>
    <property type="match status" value="1"/>
</dbReference>